<accession>A0A6S6R856</accession>
<dbReference type="KEGG" id="acel:acsn021_30910"/>
<evidence type="ECO:0000259" key="1">
    <source>
        <dbReference type="Pfam" id="PF07791"/>
    </source>
</evidence>
<name>A0A6S6R856_9FIRM</name>
<dbReference type="InterPro" id="IPR012433">
    <property type="entry name" value="Imm11"/>
</dbReference>
<organism evidence="2 3">
    <name type="scientific">Anaerocolumna cellulosilytica</name>
    <dbReference type="NCBI Taxonomy" id="433286"/>
    <lineage>
        <taxon>Bacteria</taxon>
        <taxon>Bacillati</taxon>
        <taxon>Bacillota</taxon>
        <taxon>Clostridia</taxon>
        <taxon>Lachnospirales</taxon>
        <taxon>Lachnospiraceae</taxon>
        <taxon>Anaerocolumna</taxon>
    </lineage>
</organism>
<gene>
    <name evidence="2" type="ORF">acsn021_30910</name>
</gene>
<dbReference type="AlphaFoldDB" id="A0A6S6R856"/>
<protein>
    <recommendedName>
        <fullName evidence="1">Immunity MXAN-0049 protein domain-containing protein</fullName>
    </recommendedName>
</protein>
<evidence type="ECO:0000313" key="2">
    <source>
        <dbReference type="EMBL" id="BCJ95522.1"/>
    </source>
</evidence>
<dbReference type="EMBL" id="AP023367">
    <property type="protein sequence ID" value="BCJ95522.1"/>
    <property type="molecule type" value="Genomic_DNA"/>
</dbReference>
<keyword evidence="3" id="KW-1185">Reference proteome</keyword>
<feature type="domain" description="Immunity MXAN-0049 protein" evidence="1">
    <location>
        <begin position="22"/>
        <end position="169"/>
    </location>
</feature>
<evidence type="ECO:0000313" key="3">
    <source>
        <dbReference type="Proteomes" id="UP000515561"/>
    </source>
</evidence>
<dbReference type="Pfam" id="PF07791">
    <property type="entry name" value="Imm11"/>
    <property type="match status" value="1"/>
</dbReference>
<dbReference type="Proteomes" id="UP000515561">
    <property type="component" value="Chromosome"/>
</dbReference>
<reference evidence="2 3" key="1">
    <citation type="journal article" date="2016" name="Int. J. Syst. Evol. Microbiol.">
        <title>Descriptions of Anaerotaenia torta gen. nov., sp. nov. and Anaerocolumna cellulosilytica gen. nov., sp. nov. isolated from a methanogenic reactor of cattle waste.</title>
        <authorList>
            <person name="Uek A."/>
            <person name="Ohtaki Y."/>
            <person name="Kaku N."/>
            <person name="Ueki K."/>
        </authorList>
    </citation>
    <scope>NUCLEOTIDE SEQUENCE [LARGE SCALE GENOMIC DNA]</scope>
    <source>
        <strain evidence="2 3">SN021</strain>
    </source>
</reference>
<dbReference type="RefSeq" id="WP_184095848.1">
    <property type="nucleotide sequence ID" value="NZ_AP023367.1"/>
</dbReference>
<sequence>MKYYSMSQDKRIHNVFELIEFPGKEAVDLDSSYADRLKDNTALFTKETENSLYPQMLDAPLTMVEKDIYKVIRMYDQDVIFKGVSIINREKQTNRNYYLALIDRLDCLHETSEFHKDNSVIKLVLDKKKVNNVHIFKIKGISKNTVVVSMDIVESILRRGCFGISFEEIECR</sequence>
<proteinExistence type="predicted"/>